<dbReference type="KEGG" id="cstr:CBE89_02245"/>
<dbReference type="EMBL" id="CP021252">
    <property type="protein sequence ID" value="ART20446.1"/>
    <property type="molecule type" value="Genomic_DNA"/>
</dbReference>
<gene>
    <name evidence="1" type="ORF">CBE89_02245</name>
</gene>
<dbReference type="AlphaFoldDB" id="A0A2Z2IWA1"/>
<dbReference type="GO" id="GO:0004553">
    <property type="term" value="F:hydrolase activity, hydrolyzing O-glycosyl compounds"/>
    <property type="evidence" value="ECO:0007669"/>
    <property type="project" value="InterPro"/>
</dbReference>
<reference evidence="1 2" key="1">
    <citation type="submission" date="2017-05" db="EMBL/GenBank/DDBJ databases">
        <title>Complete genome sequence of Corynebacterium striatum KC-Na-1 isolated from Neophocaena asiaeorientalis in Korea.</title>
        <authorList>
            <person name="Kim J.H."/>
            <person name="Lee K."/>
        </authorList>
    </citation>
    <scope>NUCLEOTIDE SEQUENCE [LARGE SCALE GENOMIC DNA]</scope>
    <source>
        <strain evidence="1 2">KC-Na-01</strain>
    </source>
</reference>
<organism evidence="1 2">
    <name type="scientific">Corynebacterium striatum</name>
    <dbReference type="NCBI Taxonomy" id="43770"/>
    <lineage>
        <taxon>Bacteria</taxon>
        <taxon>Bacillati</taxon>
        <taxon>Actinomycetota</taxon>
        <taxon>Actinomycetes</taxon>
        <taxon>Mycobacteriales</taxon>
        <taxon>Corynebacteriaceae</taxon>
        <taxon>Corynebacterium</taxon>
    </lineage>
</organism>
<sequence>MLYVGNKYPSNVTVGSKNAKAVFRGSTLQWAPLWQVGVRYTTGDIVRNESGFYRCIFDHNSSTFEEPGIDGTTLWTNWWETL</sequence>
<dbReference type="GO" id="GO:0005975">
    <property type="term" value="P:carbohydrate metabolic process"/>
    <property type="evidence" value="ECO:0007669"/>
    <property type="project" value="InterPro"/>
</dbReference>
<accession>A0A2Z2IWA1</accession>
<proteinExistence type="predicted"/>
<dbReference type="SUPFAM" id="SSF51055">
    <property type="entry name" value="Carbohydrate binding domain"/>
    <property type="match status" value="1"/>
</dbReference>
<evidence type="ECO:0000313" key="2">
    <source>
        <dbReference type="Proteomes" id="UP000250197"/>
    </source>
</evidence>
<dbReference type="InterPro" id="IPR036573">
    <property type="entry name" value="CBM_sf_5/12"/>
</dbReference>
<dbReference type="Gene3D" id="2.10.10.20">
    <property type="entry name" value="Carbohydrate-binding module superfamily 5/12"/>
    <property type="match status" value="1"/>
</dbReference>
<dbReference type="GO" id="GO:0030246">
    <property type="term" value="F:carbohydrate binding"/>
    <property type="evidence" value="ECO:0007669"/>
    <property type="project" value="InterPro"/>
</dbReference>
<dbReference type="Proteomes" id="UP000250197">
    <property type="component" value="Chromosome"/>
</dbReference>
<protein>
    <submittedName>
        <fullName evidence="1">Uncharacterized protein</fullName>
    </submittedName>
</protein>
<name>A0A2Z2IWA1_CORST</name>
<evidence type="ECO:0000313" key="1">
    <source>
        <dbReference type="EMBL" id="ART20446.1"/>
    </source>
</evidence>
<dbReference type="GO" id="GO:0005576">
    <property type="term" value="C:extracellular region"/>
    <property type="evidence" value="ECO:0007669"/>
    <property type="project" value="InterPro"/>
</dbReference>